<dbReference type="AlphaFoldDB" id="A0A7M1SRJ9"/>
<proteinExistence type="predicted"/>
<feature type="chain" id="PRO_5032619918" description="Secreted protein" evidence="2">
    <location>
        <begin position="24"/>
        <end position="305"/>
    </location>
</feature>
<protein>
    <recommendedName>
        <fullName evidence="5">Secreted protein</fullName>
    </recommendedName>
</protein>
<evidence type="ECO:0000313" key="3">
    <source>
        <dbReference type="EMBL" id="QOR69604.1"/>
    </source>
</evidence>
<feature type="signal peptide" evidence="2">
    <location>
        <begin position="1"/>
        <end position="23"/>
    </location>
</feature>
<accession>A0A7M1SRJ9</accession>
<feature type="region of interest" description="Disordered" evidence="1">
    <location>
        <begin position="20"/>
        <end position="65"/>
    </location>
</feature>
<dbReference type="PROSITE" id="PS51257">
    <property type="entry name" value="PROKAR_LIPOPROTEIN"/>
    <property type="match status" value="1"/>
</dbReference>
<evidence type="ECO:0008006" key="5">
    <source>
        <dbReference type="Google" id="ProtNLM"/>
    </source>
</evidence>
<name>A0A7M1SRJ9_9MICO</name>
<evidence type="ECO:0000256" key="1">
    <source>
        <dbReference type="SAM" id="MobiDB-lite"/>
    </source>
</evidence>
<feature type="compositionally biased region" description="Low complexity" evidence="1">
    <location>
        <begin position="30"/>
        <end position="40"/>
    </location>
</feature>
<evidence type="ECO:0000256" key="2">
    <source>
        <dbReference type="SAM" id="SignalP"/>
    </source>
</evidence>
<dbReference type="RefSeq" id="WP_193496101.1">
    <property type="nucleotide sequence ID" value="NZ_CP063169.1"/>
</dbReference>
<dbReference type="Proteomes" id="UP000593758">
    <property type="component" value="Chromosome"/>
</dbReference>
<organism evidence="3 4">
    <name type="scientific">Ruania alkalisoli</name>
    <dbReference type="NCBI Taxonomy" id="2779775"/>
    <lineage>
        <taxon>Bacteria</taxon>
        <taxon>Bacillati</taxon>
        <taxon>Actinomycetota</taxon>
        <taxon>Actinomycetes</taxon>
        <taxon>Micrococcales</taxon>
        <taxon>Ruaniaceae</taxon>
        <taxon>Ruania</taxon>
    </lineage>
</organism>
<sequence length="305" mass="32416">MRTRGFAALLAVAAIVMTGCSTGEDPAPEPTTTAPTSDAPSPEPSDPSETKSPSPSPEPFDPRSVDLANAEWEAGDLWYEPETLELVDGEAAGERGAPGRYVTALEDALYVDLDGDDLEDVVAPLTFEADVSEGTYEWVSTTWFAWLNDGEKLTQYPFPLAAAGDCSTQVHQITPAPGGVGVVVDEAQMAWQSACADGATIEVTRTVQIDHDETGEPWLVQTDPFDSWGGACLPMLGPGDDPGEVNVAPGLEAASPDVPPVIVETGIEEAGGSWMSESVDGWDFVTYLQDQDPDFVSYCGWTPER</sequence>
<dbReference type="EMBL" id="CP063169">
    <property type="protein sequence ID" value="QOR69604.1"/>
    <property type="molecule type" value="Genomic_DNA"/>
</dbReference>
<keyword evidence="4" id="KW-1185">Reference proteome</keyword>
<keyword evidence="2" id="KW-0732">Signal</keyword>
<dbReference type="KEGG" id="halt:IM660_13070"/>
<evidence type="ECO:0000313" key="4">
    <source>
        <dbReference type="Proteomes" id="UP000593758"/>
    </source>
</evidence>
<gene>
    <name evidence="3" type="ORF">IM660_13070</name>
</gene>
<reference evidence="3 4" key="1">
    <citation type="submission" date="2020-10" db="EMBL/GenBank/DDBJ databases">
        <title>Haloactinobacterium sp. RN3S43, a bacterium isolated from saline soil.</title>
        <authorList>
            <person name="Sun J.-Q."/>
        </authorList>
    </citation>
    <scope>NUCLEOTIDE SEQUENCE [LARGE SCALE GENOMIC DNA]</scope>
    <source>
        <strain evidence="3 4">RN3S43</strain>
    </source>
</reference>